<dbReference type="InterPro" id="IPR017871">
    <property type="entry name" value="ABC_transporter-like_CS"/>
</dbReference>
<dbReference type="PANTHER" id="PTHR43820">
    <property type="entry name" value="HIGH-AFFINITY BRANCHED-CHAIN AMINO ACID TRANSPORT ATP-BINDING PROTEIN LIVF"/>
    <property type="match status" value="1"/>
</dbReference>
<protein>
    <submittedName>
        <fullName evidence="7">Amino acid/amide ABC transporter ATP-binding protein 2, HAAT family</fullName>
    </submittedName>
</protein>
<dbReference type="RefSeq" id="WP_011525630.1">
    <property type="nucleotide sequence ID" value="NC_008010.2"/>
</dbReference>
<dbReference type="GO" id="GO:0015807">
    <property type="term" value="P:L-amino acid transport"/>
    <property type="evidence" value="ECO:0007669"/>
    <property type="project" value="TreeGrafter"/>
</dbReference>
<dbReference type="InterPro" id="IPR052156">
    <property type="entry name" value="BCAA_Transport_ATP-bd_LivF"/>
</dbReference>
<keyword evidence="3" id="KW-0547">Nucleotide-binding</keyword>
<evidence type="ECO:0000256" key="1">
    <source>
        <dbReference type="ARBA" id="ARBA00005417"/>
    </source>
</evidence>
<reference evidence="7" key="1">
    <citation type="submission" date="2006-04" db="EMBL/GenBank/DDBJ databases">
        <title>Complete sequence of plasmid1 pDGEO01 of Deinococcus geothermalis DSM 11300.</title>
        <authorList>
            <consortium name="US DOE Joint Genome Institute"/>
            <person name="Copeland A."/>
            <person name="Lucas S."/>
            <person name="Lapidus A."/>
            <person name="Barry K."/>
            <person name="Detter J.C."/>
            <person name="Glavina del Rio T."/>
            <person name="Hammon N."/>
            <person name="Israni S."/>
            <person name="Dalin E."/>
            <person name="Tice H."/>
            <person name="Pitluck S."/>
            <person name="Brettin T."/>
            <person name="Bruce D."/>
            <person name="Han C."/>
            <person name="Tapia R."/>
            <person name="Saunders E."/>
            <person name="Gilna P."/>
            <person name="Schmutz J."/>
            <person name="Larimer F."/>
            <person name="Land M."/>
            <person name="Hauser L."/>
            <person name="Kyrpides N."/>
            <person name="Kim E."/>
            <person name="Daly M.J."/>
            <person name="Fredrickson J.K."/>
            <person name="Makarova K.S."/>
            <person name="Gaidamakova E.K."/>
            <person name="Zhai M."/>
            <person name="Richardson P."/>
        </authorList>
    </citation>
    <scope>NUCLEOTIDE SEQUENCE</scope>
    <source>
        <strain evidence="7">DSM 11300</strain>
        <plasmid evidence="7">pDGEO01</plasmid>
    </source>
</reference>
<dbReference type="InterPro" id="IPR027417">
    <property type="entry name" value="P-loop_NTPase"/>
</dbReference>
<sequence length="249" mass="26866">MTQAPRSPDTPLLLEVRNLHTRYGRVEALDGVSLQVPAGQIVSVIGANGAGKTTLMNSIMGVLPCSGELLYQGQSLQGVPLETRVARGISLVPERRDLFAALTVHDNLQLGAYSRRREKWRADLDDVYTRFPRLLERRTQLAGTLSGGEQQMLAIGRALMARPRLLLLDEPSLGLAPLIVRDILRIVQGLKADGVTVLLVEQNARASLAISDEAYVLETGQVKRHGPAAELARDETLGASYLGGSNASG</sequence>
<evidence type="ECO:0000256" key="3">
    <source>
        <dbReference type="ARBA" id="ARBA00022741"/>
    </source>
</evidence>
<accession>Q1J3S4</accession>
<evidence type="ECO:0000256" key="2">
    <source>
        <dbReference type="ARBA" id="ARBA00022448"/>
    </source>
</evidence>
<keyword evidence="8" id="KW-1185">Reference proteome</keyword>
<evidence type="ECO:0000313" key="7">
    <source>
        <dbReference type="EMBL" id="ABF43860.1"/>
    </source>
</evidence>
<dbReference type="PROSITE" id="PS00211">
    <property type="entry name" value="ABC_TRANSPORTER_1"/>
    <property type="match status" value="1"/>
</dbReference>
<proteinExistence type="inferred from homology"/>
<evidence type="ECO:0000256" key="4">
    <source>
        <dbReference type="ARBA" id="ARBA00022840"/>
    </source>
</evidence>
<dbReference type="AlphaFoldDB" id="Q1J3S4"/>
<dbReference type="InterPro" id="IPR003439">
    <property type="entry name" value="ABC_transporter-like_ATP-bd"/>
</dbReference>
<dbReference type="EMBL" id="CP000358">
    <property type="protein sequence ID" value="ABF43860.1"/>
    <property type="molecule type" value="Genomic_DNA"/>
</dbReference>
<dbReference type="SMART" id="SM00382">
    <property type="entry name" value="AAA"/>
    <property type="match status" value="1"/>
</dbReference>
<dbReference type="CDD" id="cd03224">
    <property type="entry name" value="ABC_TM1139_LivF_branched"/>
    <property type="match status" value="1"/>
</dbReference>
<dbReference type="Pfam" id="PF00005">
    <property type="entry name" value="ABC_tran"/>
    <property type="match status" value="1"/>
</dbReference>
<dbReference type="Gene3D" id="3.40.50.300">
    <property type="entry name" value="P-loop containing nucleotide triphosphate hydrolases"/>
    <property type="match status" value="1"/>
</dbReference>
<geneLocation type="plasmid" evidence="7 8">
    <name>pDGEO01</name>
</geneLocation>
<keyword evidence="4 7" id="KW-0067">ATP-binding</keyword>
<name>Q1J3S4_DEIGD</name>
<dbReference type="PROSITE" id="PS50893">
    <property type="entry name" value="ABC_TRANSPORTER_2"/>
    <property type="match status" value="1"/>
</dbReference>
<dbReference type="InterPro" id="IPR003593">
    <property type="entry name" value="AAA+_ATPase"/>
</dbReference>
<feature type="domain" description="ABC transporter" evidence="6">
    <location>
        <begin position="14"/>
        <end position="244"/>
    </location>
</feature>
<dbReference type="GO" id="GO:0015658">
    <property type="term" value="F:branched-chain amino acid transmembrane transporter activity"/>
    <property type="evidence" value="ECO:0007669"/>
    <property type="project" value="TreeGrafter"/>
</dbReference>
<gene>
    <name evidence="7" type="ordered locus">Dgeo_2426</name>
</gene>
<dbReference type="eggNOG" id="COG0410">
    <property type="taxonomic scope" value="Bacteria"/>
</dbReference>
<evidence type="ECO:0000256" key="5">
    <source>
        <dbReference type="ARBA" id="ARBA00022970"/>
    </source>
</evidence>
<dbReference type="GO" id="GO:0005524">
    <property type="term" value="F:ATP binding"/>
    <property type="evidence" value="ECO:0007669"/>
    <property type="project" value="UniProtKB-KW"/>
</dbReference>
<dbReference type="HOGENOM" id="CLU_000604_1_2_0"/>
<dbReference type="Proteomes" id="UP000002431">
    <property type="component" value="Plasmid pDGEO01"/>
</dbReference>
<keyword evidence="7" id="KW-0614">Plasmid</keyword>
<keyword evidence="2" id="KW-0813">Transport</keyword>
<evidence type="ECO:0000313" key="8">
    <source>
        <dbReference type="Proteomes" id="UP000002431"/>
    </source>
</evidence>
<comment type="similarity">
    <text evidence="1">Belongs to the ABC transporter superfamily.</text>
</comment>
<dbReference type="KEGG" id="dge:Dgeo_2426"/>
<keyword evidence="5" id="KW-0029">Amino-acid transport</keyword>
<dbReference type="PANTHER" id="PTHR43820:SF6">
    <property type="entry name" value="ABC TRANSPORTER ATP-BINDING PROTEIN"/>
    <property type="match status" value="1"/>
</dbReference>
<organism evidence="7 8">
    <name type="scientific">Deinococcus geothermalis (strain DSM 11300 / CIP 105573 / AG-3a)</name>
    <dbReference type="NCBI Taxonomy" id="319795"/>
    <lineage>
        <taxon>Bacteria</taxon>
        <taxon>Thermotogati</taxon>
        <taxon>Deinococcota</taxon>
        <taxon>Deinococci</taxon>
        <taxon>Deinococcales</taxon>
        <taxon>Deinococcaceae</taxon>
        <taxon>Deinococcus</taxon>
    </lineage>
</organism>
<evidence type="ECO:0000259" key="6">
    <source>
        <dbReference type="PROSITE" id="PS50893"/>
    </source>
</evidence>
<dbReference type="GO" id="GO:0016887">
    <property type="term" value="F:ATP hydrolysis activity"/>
    <property type="evidence" value="ECO:0007669"/>
    <property type="project" value="InterPro"/>
</dbReference>
<dbReference type="SUPFAM" id="SSF52540">
    <property type="entry name" value="P-loop containing nucleoside triphosphate hydrolases"/>
    <property type="match status" value="1"/>
</dbReference>